<gene>
    <name evidence="2" type="ordered locus">Amet_1250</name>
</gene>
<feature type="transmembrane region" description="Helical" evidence="1">
    <location>
        <begin position="6"/>
        <end position="27"/>
    </location>
</feature>
<dbReference type="HOGENOM" id="CLU_100509_0_1_9"/>
<protein>
    <submittedName>
        <fullName evidence="2">ThiW protein</fullName>
    </submittedName>
</protein>
<name>A6TMN8_ALKMQ</name>
<feature type="transmembrane region" description="Helical" evidence="1">
    <location>
        <begin position="94"/>
        <end position="114"/>
    </location>
</feature>
<organism evidence="2 3">
    <name type="scientific">Alkaliphilus metalliredigens (strain QYMF)</name>
    <dbReference type="NCBI Taxonomy" id="293826"/>
    <lineage>
        <taxon>Bacteria</taxon>
        <taxon>Bacillati</taxon>
        <taxon>Bacillota</taxon>
        <taxon>Clostridia</taxon>
        <taxon>Peptostreptococcales</taxon>
        <taxon>Natronincolaceae</taxon>
        <taxon>Alkaliphilus</taxon>
    </lineage>
</organism>
<dbReference type="STRING" id="293826.Amet_1250"/>
<reference evidence="3" key="1">
    <citation type="journal article" date="2016" name="Genome Announc.">
        <title>Complete genome sequence of Alkaliphilus metalliredigens strain QYMF, an alkaliphilic and metal-reducing bacterium isolated from borax-contaminated leachate ponds.</title>
        <authorList>
            <person name="Hwang C."/>
            <person name="Copeland A."/>
            <person name="Lucas S."/>
            <person name="Lapidus A."/>
            <person name="Barry K."/>
            <person name="Detter J.C."/>
            <person name="Glavina Del Rio T."/>
            <person name="Hammon N."/>
            <person name="Israni S."/>
            <person name="Dalin E."/>
            <person name="Tice H."/>
            <person name="Pitluck S."/>
            <person name="Chertkov O."/>
            <person name="Brettin T."/>
            <person name="Bruce D."/>
            <person name="Han C."/>
            <person name="Schmutz J."/>
            <person name="Larimer F."/>
            <person name="Land M.L."/>
            <person name="Hauser L."/>
            <person name="Kyrpides N."/>
            <person name="Mikhailova N."/>
            <person name="Ye Q."/>
            <person name="Zhou J."/>
            <person name="Richardson P."/>
            <person name="Fields M.W."/>
        </authorList>
    </citation>
    <scope>NUCLEOTIDE SEQUENCE [LARGE SCALE GENOMIC DNA]</scope>
    <source>
        <strain evidence="3">QYMF</strain>
    </source>
</reference>
<accession>A6TMN8</accession>
<feature type="transmembrane region" description="Helical" evidence="1">
    <location>
        <begin position="39"/>
        <end position="59"/>
    </location>
</feature>
<evidence type="ECO:0000313" key="2">
    <source>
        <dbReference type="EMBL" id="ABR47456.1"/>
    </source>
</evidence>
<dbReference type="OrthoDB" id="5516776at2"/>
<feature type="transmembrane region" description="Helical" evidence="1">
    <location>
        <begin position="126"/>
        <end position="149"/>
    </location>
</feature>
<proteinExistence type="predicted"/>
<dbReference type="AlphaFoldDB" id="A6TMN8"/>
<dbReference type="EMBL" id="CP000724">
    <property type="protein sequence ID" value="ABR47456.1"/>
    <property type="molecule type" value="Genomic_DNA"/>
</dbReference>
<sequence length="158" mass="16609">MNIKKLTLSGLLIAVGTISGHLIYIPIGVSRIFPVQHTINVIAGVILGPLYAVGTVFGISLLRNILGTGSLLAFPGSLFGALLAALCFRYTGKYTIATLGEIIGTGFIGGLVAYPIAKFLLGSEVALFFFVPPFLLSTLFGGTIGYIILKLVAKHIDL</sequence>
<dbReference type="RefSeq" id="WP_012062496.1">
    <property type="nucleotide sequence ID" value="NC_009633.1"/>
</dbReference>
<dbReference type="eggNOG" id="COG4732">
    <property type="taxonomic scope" value="Bacteria"/>
</dbReference>
<keyword evidence="1" id="KW-1133">Transmembrane helix</keyword>
<evidence type="ECO:0000313" key="3">
    <source>
        <dbReference type="Proteomes" id="UP000001572"/>
    </source>
</evidence>
<dbReference type="PIRSF" id="PIRSF024534">
    <property type="entry name" value="ThiW"/>
    <property type="match status" value="1"/>
</dbReference>
<dbReference type="InterPro" id="IPR012652">
    <property type="entry name" value="ThiW"/>
</dbReference>
<dbReference type="KEGG" id="amt:Amet_1250"/>
<evidence type="ECO:0000256" key="1">
    <source>
        <dbReference type="SAM" id="Phobius"/>
    </source>
</evidence>
<keyword evidence="3" id="KW-1185">Reference proteome</keyword>
<dbReference type="NCBIfam" id="TIGR02359">
    <property type="entry name" value="thiW"/>
    <property type="match status" value="1"/>
</dbReference>
<dbReference type="Pfam" id="PF09512">
    <property type="entry name" value="ThiW"/>
    <property type="match status" value="1"/>
</dbReference>
<keyword evidence="1" id="KW-0472">Membrane</keyword>
<dbReference type="Proteomes" id="UP000001572">
    <property type="component" value="Chromosome"/>
</dbReference>
<feature type="transmembrane region" description="Helical" evidence="1">
    <location>
        <begin position="65"/>
        <end position="87"/>
    </location>
</feature>
<dbReference type="Gene3D" id="1.10.1760.20">
    <property type="match status" value="1"/>
</dbReference>
<keyword evidence="1" id="KW-0812">Transmembrane</keyword>